<keyword evidence="2" id="KW-1185">Reference proteome</keyword>
<sequence>MKDEDEILGATAVSIMLRAKMDDAPIDIAARKEPKRRIQTPIPTVYREAKLWVVSFDGSARVKRGGGAFSTIVWSLPGWEVVKARSGYLERLTVNEAEHNGLLLGLDTLEDLDYKRLVICGDSNLRVWNGRAGSLASAALQRQSGIEVQGGSDHQDLVTLNQLDEILIPKTENPVLRIAAVTTRASQAQEEEVWIADMKRYLSGSIADLTQAEARSYGKISGDYEVDEQDLLFYCPPTPRSGDDRDREMHEEQIGLSQIPFGQISQFDELIVGLLEVRHPVFPPLKLQANYFEVVIYGKQVSEGDRARSNGEVQLPSWATRAVSSPIPILGDLGKVGEGPISIEGNLRHGRAGECKISIPARLD</sequence>
<organism evidence="1 2">
    <name type="scientific">Phytophthora megakarya</name>
    <dbReference type="NCBI Taxonomy" id="4795"/>
    <lineage>
        <taxon>Eukaryota</taxon>
        <taxon>Sar</taxon>
        <taxon>Stramenopiles</taxon>
        <taxon>Oomycota</taxon>
        <taxon>Peronosporomycetes</taxon>
        <taxon>Peronosporales</taxon>
        <taxon>Peronosporaceae</taxon>
        <taxon>Phytophthora</taxon>
    </lineage>
</organism>
<keyword evidence="1" id="KW-0808">Transferase</keyword>
<dbReference type="AlphaFoldDB" id="A0A225W8T2"/>
<evidence type="ECO:0000313" key="1">
    <source>
        <dbReference type="EMBL" id="OWZ13985.1"/>
    </source>
</evidence>
<dbReference type="GO" id="GO:0003964">
    <property type="term" value="F:RNA-directed DNA polymerase activity"/>
    <property type="evidence" value="ECO:0007669"/>
    <property type="project" value="UniProtKB-KW"/>
</dbReference>
<protein>
    <submittedName>
        <fullName evidence="1">Reverse transcriptase</fullName>
    </submittedName>
</protein>
<dbReference type="EMBL" id="NBNE01001446">
    <property type="protein sequence ID" value="OWZ13985.1"/>
    <property type="molecule type" value="Genomic_DNA"/>
</dbReference>
<proteinExistence type="predicted"/>
<accession>A0A225W8T2</accession>
<name>A0A225W8T2_9STRA</name>
<dbReference type="InterPro" id="IPR012337">
    <property type="entry name" value="RNaseH-like_sf"/>
</dbReference>
<comment type="caution">
    <text evidence="1">The sequence shown here is derived from an EMBL/GenBank/DDBJ whole genome shotgun (WGS) entry which is preliminary data.</text>
</comment>
<reference evidence="2" key="1">
    <citation type="submission" date="2017-03" db="EMBL/GenBank/DDBJ databases">
        <title>Phytopthora megakarya and P. palmivora, two closely related causual agents of cacao black pod achieved similar genome size and gene model numbers by different mechanisms.</title>
        <authorList>
            <person name="Ali S."/>
            <person name="Shao J."/>
            <person name="Larry D.J."/>
            <person name="Kronmiller B."/>
            <person name="Shen D."/>
            <person name="Strem M.D."/>
            <person name="Melnick R.L."/>
            <person name="Guiltinan M.J."/>
            <person name="Tyler B.M."/>
            <person name="Meinhardt L.W."/>
            <person name="Bailey B.A."/>
        </authorList>
    </citation>
    <scope>NUCLEOTIDE SEQUENCE [LARGE SCALE GENOMIC DNA]</scope>
    <source>
        <strain evidence="2">zdho120</strain>
    </source>
</reference>
<gene>
    <name evidence="1" type="ORF">PHMEG_00012609</name>
</gene>
<dbReference type="GO" id="GO:0003676">
    <property type="term" value="F:nucleic acid binding"/>
    <property type="evidence" value="ECO:0007669"/>
    <property type="project" value="InterPro"/>
</dbReference>
<dbReference type="OrthoDB" id="124264at2759"/>
<dbReference type="InterPro" id="IPR036397">
    <property type="entry name" value="RNaseH_sf"/>
</dbReference>
<keyword evidence="1" id="KW-0695">RNA-directed DNA polymerase</keyword>
<keyword evidence="1" id="KW-0548">Nucleotidyltransferase</keyword>
<dbReference type="Proteomes" id="UP000198211">
    <property type="component" value="Unassembled WGS sequence"/>
</dbReference>
<dbReference type="Gene3D" id="3.30.420.10">
    <property type="entry name" value="Ribonuclease H-like superfamily/Ribonuclease H"/>
    <property type="match status" value="1"/>
</dbReference>
<dbReference type="SUPFAM" id="SSF53098">
    <property type="entry name" value="Ribonuclease H-like"/>
    <property type="match status" value="1"/>
</dbReference>
<evidence type="ECO:0000313" key="2">
    <source>
        <dbReference type="Proteomes" id="UP000198211"/>
    </source>
</evidence>